<evidence type="ECO:0000313" key="6">
    <source>
        <dbReference type="Proteomes" id="UP001082703"/>
    </source>
</evidence>
<feature type="binding site" evidence="4">
    <location>
        <position position="76"/>
    </location>
    <ligand>
        <name>Zn(2+)</name>
        <dbReference type="ChEBI" id="CHEBI:29105"/>
    </ligand>
</feature>
<dbReference type="RefSeq" id="WP_268056692.1">
    <property type="nucleotide sequence ID" value="NZ_JAPOHA010000001.1"/>
</dbReference>
<gene>
    <name evidence="4" type="primary">hypA</name>
    <name evidence="5" type="ORF">OUY18_00210</name>
</gene>
<dbReference type="PANTHER" id="PTHR34535:SF3">
    <property type="entry name" value="HYDROGENASE MATURATION FACTOR HYPA"/>
    <property type="match status" value="1"/>
</dbReference>
<name>A0ABT4BPB6_9FIRM</name>
<feature type="binding site" evidence="4">
    <location>
        <position position="73"/>
    </location>
    <ligand>
        <name>Zn(2+)</name>
        <dbReference type="ChEBI" id="CHEBI:29105"/>
    </ligand>
</feature>
<evidence type="ECO:0000256" key="4">
    <source>
        <dbReference type="HAMAP-Rule" id="MF_00213"/>
    </source>
</evidence>
<dbReference type="InterPro" id="IPR000688">
    <property type="entry name" value="HypA/HybF"/>
</dbReference>
<dbReference type="HAMAP" id="MF_00213">
    <property type="entry name" value="HypA_HybF"/>
    <property type="match status" value="1"/>
</dbReference>
<keyword evidence="1 4" id="KW-0533">Nickel</keyword>
<dbReference type="PIRSF" id="PIRSF004761">
    <property type="entry name" value="Hydrgn_mat_HypA"/>
    <property type="match status" value="1"/>
</dbReference>
<reference evidence="5 6" key="1">
    <citation type="submission" date="2022-11" db="EMBL/GenBank/DDBJ databases">
        <authorList>
            <person name="Caiyu Z."/>
        </authorList>
    </citation>
    <scope>NUCLEOTIDE SEQUENCE [LARGE SCALE GENOMIC DNA]</scope>
    <source>
        <strain evidence="5 6">YR-4</strain>
    </source>
</reference>
<evidence type="ECO:0000256" key="2">
    <source>
        <dbReference type="ARBA" id="ARBA00022723"/>
    </source>
</evidence>
<comment type="similarity">
    <text evidence="4">Belongs to the HypA/HybF family.</text>
</comment>
<proteinExistence type="inferred from homology"/>
<feature type="binding site" evidence="4">
    <location>
        <position position="89"/>
    </location>
    <ligand>
        <name>Zn(2+)</name>
        <dbReference type="ChEBI" id="CHEBI:29105"/>
    </ligand>
</feature>
<organism evidence="5 6">
    <name type="scientific">Caproiciproducens galactitolivorans</name>
    <dbReference type="NCBI Taxonomy" id="642589"/>
    <lineage>
        <taxon>Bacteria</taxon>
        <taxon>Bacillati</taxon>
        <taxon>Bacillota</taxon>
        <taxon>Clostridia</taxon>
        <taxon>Eubacteriales</taxon>
        <taxon>Acutalibacteraceae</taxon>
        <taxon>Caproiciproducens</taxon>
    </lineage>
</organism>
<feature type="binding site" evidence="4">
    <location>
        <position position="92"/>
    </location>
    <ligand>
        <name>Zn(2+)</name>
        <dbReference type="ChEBI" id="CHEBI:29105"/>
    </ligand>
</feature>
<dbReference type="Proteomes" id="UP001082703">
    <property type="component" value="Unassembled WGS sequence"/>
</dbReference>
<accession>A0ABT4BPB6</accession>
<keyword evidence="2 4" id="KW-0479">Metal-binding</keyword>
<evidence type="ECO:0000313" key="5">
    <source>
        <dbReference type="EMBL" id="MCY1712680.1"/>
    </source>
</evidence>
<evidence type="ECO:0000256" key="1">
    <source>
        <dbReference type="ARBA" id="ARBA00022596"/>
    </source>
</evidence>
<evidence type="ECO:0000256" key="3">
    <source>
        <dbReference type="ARBA" id="ARBA00022833"/>
    </source>
</evidence>
<comment type="caution">
    <text evidence="5">The sequence shown here is derived from an EMBL/GenBank/DDBJ whole genome shotgun (WGS) entry which is preliminary data.</text>
</comment>
<comment type="function">
    <text evidence="4">Involved in the maturation of [NiFe] hydrogenases. Required for nickel insertion into the metal center of the hydrogenase.</text>
</comment>
<sequence>MHELGVLNALVHTVEGIVREEGLTEVEKIVIEVGELSGIVPRYIEQCYPAAVYKTFMEKTALELVVVPGIVKCRECGRVFNAAANDLYCLDCGGQNLEILEGNDMIVKEIVCR</sequence>
<dbReference type="EMBL" id="JAPOHA010000001">
    <property type="protein sequence ID" value="MCY1712680.1"/>
    <property type="molecule type" value="Genomic_DNA"/>
</dbReference>
<keyword evidence="6" id="KW-1185">Reference proteome</keyword>
<dbReference type="Gene3D" id="3.30.2320.80">
    <property type="match status" value="1"/>
</dbReference>
<feature type="binding site" evidence="4">
    <location>
        <position position="2"/>
    </location>
    <ligand>
        <name>Ni(2+)</name>
        <dbReference type="ChEBI" id="CHEBI:49786"/>
    </ligand>
</feature>
<keyword evidence="3 4" id="KW-0862">Zinc</keyword>
<dbReference type="PANTHER" id="PTHR34535">
    <property type="entry name" value="HYDROGENASE MATURATION FACTOR HYPA"/>
    <property type="match status" value="1"/>
</dbReference>
<protein>
    <recommendedName>
        <fullName evidence="4">Hydrogenase maturation factor HypA</fullName>
    </recommendedName>
</protein>
<dbReference type="Pfam" id="PF01155">
    <property type="entry name" value="HypA"/>
    <property type="match status" value="1"/>
</dbReference>